<evidence type="ECO:0000256" key="1">
    <source>
        <dbReference type="ARBA" id="ARBA00004211"/>
    </source>
</evidence>
<feature type="region of interest" description="Disordered" evidence="7">
    <location>
        <begin position="1"/>
        <end position="23"/>
    </location>
</feature>
<dbReference type="InterPro" id="IPR010989">
    <property type="entry name" value="SNARE"/>
</dbReference>
<dbReference type="GO" id="GO:0000149">
    <property type="term" value="F:SNARE binding"/>
    <property type="evidence" value="ECO:0007669"/>
    <property type="project" value="TreeGrafter"/>
</dbReference>
<evidence type="ECO:0000313" key="11">
    <source>
        <dbReference type="Proteomes" id="UP001218188"/>
    </source>
</evidence>
<dbReference type="GO" id="GO:0048278">
    <property type="term" value="P:vesicle docking"/>
    <property type="evidence" value="ECO:0007669"/>
    <property type="project" value="TreeGrafter"/>
</dbReference>
<dbReference type="GO" id="GO:0006906">
    <property type="term" value="P:vesicle fusion"/>
    <property type="evidence" value="ECO:0007669"/>
    <property type="project" value="TreeGrafter"/>
</dbReference>
<comment type="caution">
    <text evidence="10">The sequence shown here is derived from an EMBL/GenBank/DDBJ whole genome shotgun (WGS) entry which is preliminary data.</text>
</comment>
<dbReference type="InterPro" id="IPR006011">
    <property type="entry name" value="Syntaxin_N"/>
</dbReference>
<keyword evidence="4 8" id="KW-1133">Transmembrane helix</keyword>
<evidence type="ECO:0000256" key="3">
    <source>
        <dbReference type="ARBA" id="ARBA00022692"/>
    </source>
</evidence>
<evidence type="ECO:0000256" key="7">
    <source>
        <dbReference type="SAM" id="MobiDB-lite"/>
    </source>
</evidence>
<evidence type="ECO:0000259" key="9">
    <source>
        <dbReference type="PROSITE" id="PS50192"/>
    </source>
</evidence>
<name>A0AAD6SXC8_9AGAR</name>
<keyword evidence="11" id="KW-1185">Reference proteome</keyword>
<dbReference type="Gene3D" id="1.20.58.70">
    <property type="match status" value="1"/>
</dbReference>
<proteinExistence type="inferred from homology"/>
<dbReference type="GO" id="GO:0005886">
    <property type="term" value="C:plasma membrane"/>
    <property type="evidence" value="ECO:0007669"/>
    <property type="project" value="TreeGrafter"/>
</dbReference>
<dbReference type="PANTHER" id="PTHR19957:SF307">
    <property type="entry name" value="PROTEIN SSO1-RELATED"/>
    <property type="match status" value="1"/>
</dbReference>
<sequence>MPTDRAAAYRNQRQAGPTNGTHELATLNTNGSSSLDSMPAFLAEATSIQDAVANFNSNVTRISALNTRALSALGDDASAVKEQLDRLVEETMALSTQLKNRITQLQGAVGTAARPQEREIRQNRASHVRTKFTEALQTYRQIEQEYQAKARQRVERQYRIVKPDATQDEISEAISGGGDQVFMQALTANPQYAQARSALSEVQSRAQDLHKMEQTLGELAELFSDMAILVQQQDETVEAIENTAIDVEANAAEGLKETTIAVGIARRLRQKRWICFIITLVVVIILAAVLAVELTKK</sequence>
<dbReference type="SMART" id="SM00397">
    <property type="entry name" value="t_SNARE"/>
    <property type="match status" value="1"/>
</dbReference>
<comment type="subcellular location">
    <subcellularLocation>
        <location evidence="1">Membrane</location>
        <topology evidence="1">Single-pass type IV membrane protein</topology>
    </subcellularLocation>
</comment>
<dbReference type="GO" id="GO:0006887">
    <property type="term" value="P:exocytosis"/>
    <property type="evidence" value="ECO:0007669"/>
    <property type="project" value="TreeGrafter"/>
</dbReference>
<accession>A0AAD6SXC8</accession>
<dbReference type="InterPro" id="IPR000727">
    <property type="entry name" value="T_SNARE_dom"/>
</dbReference>
<dbReference type="PROSITE" id="PS00914">
    <property type="entry name" value="SYNTAXIN"/>
    <property type="match status" value="1"/>
</dbReference>
<dbReference type="AlphaFoldDB" id="A0AAD6SXC8"/>
<dbReference type="EMBL" id="JARJCM010000065">
    <property type="protein sequence ID" value="KAJ7033507.1"/>
    <property type="molecule type" value="Genomic_DNA"/>
</dbReference>
<evidence type="ECO:0000256" key="4">
    <source>
        <dbReference type="ARBA" id="ARBA00022989"/>
    </source>
</evidence>
<keyword evidence="3 8" id="KW-0812">Transmembrane</keyword>
<gene>
    <name evidence="10" type="ORF">C8F04DRAFT_1354514</name>
</gene>
<dbReference type="InterPro" id="IPR006012">
    <property type="entry name" value="Syntaxin/epimorphin_CS"/>
</dbReference>
<organism evidence="10 11">
    <name type="scientific">Mycena alexandri</name>
    <dbReference type="NCBI Taxonomy" id="1745969"/>
    <lineage>
        <taxon>Eukaryota</taxon>
        <taxon>Fungi</taxon>
        <taxon>Dikarya</taxon>
        <taxon>Basidiomycota</taxon>
        <taxon>Agaricomycotina</taxon>
        <taxon>Agaricomycetes</taxon>
        <taxon>Agaricomycetidae</taxon>
        <taxon>Agaricales</taxon>
        <taxon>Marasmiineae</taxon>
        <taxon>Mycenaceae</taxon>
        <taxon>Mycena</taxon>
    </lineage>
</organism>
<keyword evidence="5 8" id="KW-0472">Membrane</keyword>
<dbReference type="CDD" id="cd15849">
    <property type="entry name" value="SNARE_Sso1"/>
    <property type="match status" value="1"/>
</dbReference>
<protein>
    <submittedName>
        <fullName evidence="10">t-SNARE</fullName>
    </submittedName>
</protein>
<comment type="similarity">
    <text evidence="2 6">Belongs to the syntaxin family.</text>
</comment>
<dbReference type="GO" id="GO:0005484">
    <property type="term" value="F:SNAP receptor activity"/>
    <property type="evidence" value="ECO:0007669"/>
    <property type="project" value="InterPro"/>
</dbReference>
<dbReference type="SUPFAM" id="SSF47661">
    <property type="entry name" value="t-snare proteins"/>
    <property type="match status" value="1"/>
</dbReference>
<feature type="transmembrane region" description="Helical" evidence="8">
    <location>
        <begin position="273"/>
        <end position="292"/>
    </location>
</feature>
<dbReference type="PANTHER" id="PTHR19957">
    <property type="entry name" value="SYNTAXIN"/>
    <property type="match status" value="1"/>
</dbReference>
<dbReference type="GO" id="GO:0012505">
    <property type="term" value="C:endomembrane system"/>
    <property type="evidence" value="ECO:0007669"/>
    <property type="project" value="TreeGrafter"/>
</dbReference>
<dbReference type="SMART" id="SM00503">
    <property type="entry name" value="SynN"/>
    <property type="match status" value="1"/>
</dbReference>
<evidence type="ECO:0000313" key="10">
    <source>
        <dbReference type="EMBL" id="KAJ7033507.1"/>
    </source>
</evidence>
<evidence type="ECO:0000256" key="8">
    <source>
        <dbReference type="SAM" id="Phobius"/>
    </source>
</evidence>
<evidence type="ECO:0000256" key="6">
    <source>
        <dbReference type="RuleBase" id="RU003858"/>
    </source>
</evidence>
<dbReference type="Proteomes" id="UP001218188">
    <property type="component" value="Unassembled WGS sequence"/>
</dbReference>
<dbReference type="GO" id="GO:0006886">
    <property type="term" value="P:intracellular protein transport"/>
    <property type="evidence" value="ECO:0007669"/>
    <property type="project" value="InterPro"/>
</dbReference>
<dbReference type="InterPro" id="IPR045242">
    <property type="entry name" value="Syntaxin"/>
</dbReference>
<evidence type="ECO:0000256" key="2">
    <source>
        <dbReference type="ARBA" id="ARBA00009063"/>
    </source>
</evidence>
<feature type="domain" description="T-SNARE coiled-coil homology" evidence="9">
    <location>
        <begin position="199"/>
        <end position="261"/>
    </location>
</feature>
<reference evidence="10" key="1">
    <citation type="submission" date="2023-03" db="EMBL/GenBank/DDBJ databases">
        <title>Massive genome expansion in bonnet fungi (Mycena s.s.) driven by repeated elements and novel gene families across ecological guilds.</title>
        <authorList>
            <consortium name="Lawrence Berkeley National Laboratory"/>
            <person name="Harder C.B."/>
            <person name="Miyauchi S."/>
            <person name="Viragh M."/>
            <person name="Kuo A."/>
            <person name="Thoen E."/>
            <person name="Andreopoulos B."/>
            <person name="Lu D."/>
            <person name="Skrede I."/>
            <person name="Drula E."/>
            <person name="Henrissat B."/>
            <person name="Morin E."/>
            <person name="Kohler A."/>
            <person name="Barry K."/>
            <person name="LaButti K."/>
            <person name="Morin E."/>
            <person name="Salamov A."/>
            <person name="Lipzen A."/>
            <person name="Mereny Z."/>
            <person name="Hegedus B."/>
            <person name="Baldrian P."/>
            <person name="Stursova M."/>
            <person name="Weitz H."/>
            <person name="Taylor A."/>
            <person name="Grigoriev I.V."/>
            <person name="Nagy L.G."/>
            <person name="Martin F."/>
            <person name="Kauserud H."/>
        </authorList>
    </citation>
    <scope>NUCLEOTIDE SEQUENCE</scope>
    <source>
        <strain evidence="10">CBHHK200</strain>
    </source>
</reference>
<evidence type="ECO:0000256" key="5">
    <source>
        <dbReference type="ARBA" id="ARBA00023136"/>
    </source>
</evidence>
<dbReference type="Pfam" id="PF00804">
    <property type="entry name" value="Syntaxin"/>
    <property type="match status" value="1"/>
</dbReference>
<dbReference type="PROSITE" id="PS50192">
    <property type="entry name" value="T_SNARE"/>
    <property type="match status" value="1"/>
</dbReference>
<feature type="compositionally biased region" description="Polar residues" evidence="7">
    <location>
        <begin position="11"/>
        <end position="23"/>
    </location>
</feature>
<dbReference type="GO" id="GO:0031201">
    <property type="term" value="C:SNARE complex"/>
    <property type="evidence" value="ECO:0007669"/>
    <property type="project" value="TreeGrafter"/>
</dbReference>